<name>A0A1M6VC36_9BURK</name>
<dbReference type="AlphaFoldDB" id="A0A1M6VC36"/>
<sequence length="68" mass="7532">MPAHPRIAHHASRRPGPWVAPLCTACHQHRSPARFVKLSPCVLVDRGQSHPERGPYTGLIPVAKERVP</sequence>
<evidence type="ECO:0000313" key="1">
    <source>
        <dbReference type="EMBL" id="SHK78866.1"/>
    </source>
</evidence>
<reference evidence="1 2" key="1">
    <citation type="submission" date="2016-11" db="EMBL/GenBank/DDBJ databases">
        <authorList>
            <person name="Jaros S."/>
            <person name="Januszkiewicz K."/>
            <person name="Wedrychowicz H."/>
        </authorList>
    </citation>
    <scope>NUCLEOTIDE SEQUENCE [LARGE SCALE GENOMIC DNA]</scope>
    <source>
        <strain evidence="1 2">LMG 20594</strain>
    </source>
</reference>
<dbReference type="EMBL" id="FRAB01000038">
    <property type="protein sequence ID" value="SHK78866.1"/>
    <property type="molecule type" value="Genomic_DNA"/>
</dbReference>
<evidence type="ECO:0000313" key="2">
    <source>
        <dbReference type="Proteomes" id="UP000184395"/>
    </source>
</evidence>
<dbReference type="Proteomes" id="UP000184395">
    <property type="component" value="Unassembled WGS sequence"/>
</dbReference>
<organism evidence="1 2">
    <name type="scientific">Paraburkholderia terricola</name>
    <dbReference type="NCBI Taxonomy" id="169427"/>
    <lineage>
        <taxon>Bacteria</taxon>
        <taxon>Pseudomonadati</taxon>
        <taxon>Pseudomonadota</taxon>
        <taxon>Betaproteobacteria</taxon>
        <taxon>Burkholderiales</taxon>
        <taxon>Burkholderiaceae</taxon>
        <taxon>Paraburkholderia</taxon>
    </lineage>
</organism>
<proteinExistence type="predicted"/>
<accession>A0A1M6VC36</accession>
<gene>
    <name evidence="1" type="ORF">SAMN05192548_103827</name>
</gene>
<protein>
    <submittedName>
        <fullName evidence="1">Uncharacterized protein</fullName>
    </submittedName>
</protein>
<dbReference type="STRING" id="169427.SAMN05192548_103827"/>